<proteinExistence type="predicted"/>
<dbReference type="Proteomes" id="UP001152646">
    <property type="component" value="Unassembled WGS sequence"/>
</dbReference>
<dbReference type="PANTHER" id="PTHR42089">
    <property type="entry name" value="YALI0F09427P"/>
    <property type="match status" value="1"/>
</dbReference>
<dbReference type="GO" id="GO:0022857">
    <property type="term" value="F:transmembrane transporter activity"/>
    <property type="evidence" value="ECO:0007669"/>
    <property type="project" value="InterPro"/>
</dbReference>
<feature type="transmembrane region" description="Helical" evidence="6">
    <location>
        <begin position="301"/>
        <end position="319"/>
    </location>
</feature>
<dbReference type="GO" id="GO:0016020">
    <property type="term" value="C:membrane"/>
    <property type="evidence" value="ECO:0007669"/>
    <property type="project" value="UniProtKB-SubCell"/>
</dbReference>
<evidence type="ECO:0000256" key="3">
    <source>
        <dbReference type="ARBA" id="ARBA00022989"/>
    </source>
</evidence>
<keyword evidence="3 6" id="KW-1133">Transmembrane helix</keyword>
<gene>
    <name evidence="8" type="ORF">PSALAMII_LOCUS8024</name>
</gene>
<dbReference type="OrthoDB" id="5086884at2759"/>
<reference evidence="8" key="1">
    <citation type="submission" date="2021-07" db="EMBL/GenBank/DDBJ databases">
        <authorList>
            <person name="Branca A.L. A."/>
        </authorList>
    </citation>
    <scope>NUCLEOTIDE SEQUENCE</scope>
</reference>
<feature type="transmembrane region" description="Helical" evidence="6">
    <location>
        <begin position="59"/>
        <end position="79"/>
    </location>
</feature>
<feature type="transmembrane region" description="Helical" evidence="6">
    <location>
        <begin position="147"/>
        <end position="170"/>
    </location>
</feature>
<feature type="transmembrane region" description="Helical" evidence="6">
    <location>
        <begin position="16"/>
        <end position="39"/>
    </location>
</feature>
<dbReference type="SUPFAM" id="SSF103473">
    <property type="entry name" value="MFS general substrate transporter"/>
    <property type="match status" value="1"/>
</dbReference>
<evidence type="ECO:0000256" key="5">
    <source>
        <dbReference type="SAM" id="MobiDB-lite"/>
    </source>
</evidence>
<dbReference type="Pfam" id="PF07690">
    <property type="entry name" value="MFS_1"/>
    <property type="match status" value="1"/>
</dbReference>
<evidence type="ECO:0000256" key="6">
    <source>
        <dbReference type="SAM" id="Phobius"/>
    </source>
</evidence>
<organism evidence="8 9">
    <name type="scientific">Penicillium salamii</name>
    <dbReference type="NCBI Taxonomy" id="1612424"/>
    <lineage>
        <taxon>Eukaryota</taxon>
        <taxon>Fungi</taxon>
        <taxon>Dikarya</taxon>
        <taxon>Ascomycota</taxon>
        <taxon>Pezizomycotina</taxon>
        <taxon>Eurotiomycetes</taxon>
        <taxon>Eurotiomycetidae</taxon>
        <taxon>Eurotiales</taxon>
        <taxon>Aspergillaceae</taxon>
        <taxon>Penicillium</taxon>
    </lineage>
</organism>
<dbReference type="InterPro" id="IPR011701">
    <property type="entry name" value="MFS"/>
</dbReference>
<evidence type="ECO:0000256" key="4">
    <source>
        <dbReference type="ARBA" id="ARBA00023136"/>
    </source>
</evidence>
<dbReference type="PROSITE" id="PS50850">
    <property type="entry name" value="MFS"/>
    <property type="match status" value="1"/>
</dbReference>
<accession>A0A9W4NS23</accession>
<feature type="transmembrane region" description="Helical" evidence="6">
    <location>
        <begin position="176"/>
        <end position="196"/>
    </location>
</feature>
<evidence type="ECO:0000313" key="8">
    <source>
        <dbReference type="EMBL" id="CAG8400267.1"/>
    </source>
</evidence>
<protein>
    <recommendedName>
        <fullName evidence="7">Major facilitator superfamily (MFS) profile domain-containing protein</fullName>
    </recommendedName>
</protein>
<comment type="caution">
    <text evidence="8">The sequence shown here is derived from an EMBL/GenBank/DDBJ whole genome shotgun (WGS) entry which is preliminary data.</text>
</comment>
<keyword evidence="4 6" id="KW-0472">Membrane</keyword>
<dbReference type="InterPro" id="IPR020846">
    <property type="entry name" value="MFS_dom"/>
</dbReference>
<feature type="transmembrane region" description="Helical" evidence="6">
    <location>
        <begin position="248"/>
        <end position="265"/>
    </location>
</feature>
<feature type="transmembrane region" description="Helical" evidence="6">
    <location>
        <begin position="115"/>
        <end position="135"/>
    </location>
</feature>
<dbReference type="PANTHER" id="PTHR42089:SF1">
    <property type="entry name" value="YALI0F09427P"/>
    <property type="match status" value="1"/>
</dbReference>
<comment type="subcellular location">
    <subcellularLocation>
        <location evidence="1">Membrane</location>
        <topology evidence="1">Multi-pass membrane protein</topology>
    </subcellularLocation>
</comment>
<evidence type="ECO:0000313" key="9">
    <source>
        <dbReference type="Proteomes" id="UP001152646"/>
    </source>
</evidence>
<feature type="domain" description="Major facilitator superfamily (MFS) profile" evidence="7">
    <location>
        <begin position="17"/>
        <end position="461"/>
    </location>
</feature>
<feature type="transmembrane region" description="Helical" evidence="6">
    <location>
        <begin position="402"/>
        <end position="421"/>
    </location>
</feature>
<dbReference type="Gene3D" id="1.20.1250.20">
    <property type="entry name" value="MFS general substrate transporter like domains"/>
    <property type="match status" value="2"/>
</dbReference>
<dbReference type="InterPro" id="IPR001958">
    <property type="entry name" value="Tet-R_TetA/multi-R_MdtG-like"/>
</dbReference>
<feature type="region of interest" description="Disordered" evidence="5">
    <location>
        <begin position="619"/>
        <end position="670"/>
    </location>
</feature>
<evidence type="ECO:0000256" key="2">
    <source>
        <dbReference type="ARBA" id="ARBA00022692"/>
    </source>
</evidence>
<dbReference type="AlphaFoldDB" id="A0A9W4NS23"/>
<dbReference type="CDD" id="cd17325">
    <property type="entry name" value="MFS_MdtG_SLC18_like"/>
    <property type="match status" value="1"/>
</dbReference>
<dbReference type="EMBL" id="CAJVPA010000206">
    <property type="protein sequence ID" value="CAG8400267.1"/>
    <property type="molecule type" value="Genomic_DNA"/>
</dbReference>
<dbReference type="PRINTS" id="PR01035">
    <property type="entry name" value="TCRTETA"/>
</dbReference>
<feature type="transmembrane region" description="Helical" evidence="6">
    <location>
        <begin position="359"/>
        <end position="381"/>
    </location>
</feature>
<feature type="compositionally biased region" description="Low complexity" evidence="5">
    <location>
        <begin position="632"/>
        <end position="646"/>
    </location>
</feature>
<feature type="transmembrane region" description="Helical" evidence="6">
    <location>
        <begin position="91"/>
        <end position="109"/>
    </location>
</feature>
<evidence type="ECO:0000259" key="7">
    <source>
        <dbReference type="PROSITE" id="PS50850"/>
    </source>
</evidence>
<sequence>MSVSNRLREIRSSDKFILVAMCFAIFTDTFIYGMIVPILPYLLLQGGQVSKGDVQKWTSILLAAYGAALLVGSPIIGLVSDRIRSRRSPLLFGYITIAASTLIFALGGSPAMLTVARVCQGLSGAVIGVLGLAIIADAARPETVGEFMAYGSLSFTWGMLMGPVFGGLLYDHFGSVGAFGLPIAMLVVDIILRVLIIERDNKSVSGATVEAPRETDASTTSQEETPLLAVSPADKPSLSLRNFFDTRLATTILIEITISSIISVFETVRQRLWLSKAYLTWPYQTLPLFTIETYQWAPTNAGLVFLGLTLPSFFSIPLARYTSKRSWDRRKIVAIELVLCSLPMVGLKWTQGNTLQQELLFIALISFVGLFLTTCQAQVLAEVSESIRQIEARHGIDPDTSSGMGTGFAFCNMAIAAGQFIGPLIAGVAKIGLGWSTMTIMLGVLSCSVGLVSFIVNGTPRLIGRTATNWSISGMTFPPSISPSPLLRINTATIMYDSYRPHPLLAQIPLTVSPFINLPTSVTLPYTYKSVASILPPSVTVDPSNPEEKARYVVSSSGEHAAHPDDILAACHSLETHLNKTRSDADQAIAAWEDSIKQRELAEKRRLAPGWLDREEKLLQPSRTAVAPPGVQPSLLDSSSPDQSSSQMPAIQPHDEGEELDRAFGGLGVK</sequence>
<name>A0A9W4NS23_9EURO</name>
<feature type="transmembrane region" description="Helical" evidence="6">
    <location>
        <begin position="331"/>
        <end position="347"/>
    </location>
</feature>
<feature type="region of interest" description="Disordered" evidence="5">
    <location>
        <begin position="207"/>
        <end position="226"/>
    </location>
</feature>
<keyword evidence="2 6" id="KW-0812">Transmembrane</keyword>
<evidence type="ECO:0000256" key="1">
    <source>
        <dbReference type="ARBA" id="ARBA00004141"/>
    </source>
</evidence>
<feature type="transmembrane region" description="Helical" evidence="6">
    <location>
        <begin position="433"/>
        <end position="456"/>
    </location>
</feature>
<dbReference type="InterPro" id="IPR036259">
    <property type="entry name" value="MFS_trans_sf"/>
</dbReference>